<reference evidence="4" key="1">
    <citation type="journal article" date="2020" name="J. Eukaryot. Microbiol.">
        <title>De novo Sequencing, Assembly and Annotation of the Transcriptome for the Free-Living Testate Amoeba Arcella intermedia.</title>
        <authorList>
            <person name="Ribeiro G.M."/>
            <person name="Porfirio-Sousa A.L."/>
            <person name="Maurer-Alcala X.X."/>
            <person name="Katz L.A."/>
            <person name="Lahr D.J.G."/>
        </authorList>
    </citation>
    <scope>NUCLEOTIDE SEQUENCE</scope>
</reference>
<dbReference type="EMBL" id="GIBP01001200">
    <property type="protein sequence ID" value="NDV30169.1"/>
    <property type="molecule type" value="Transcribed_RNA"/>
</dbReference>
<dbReference type="InterPro" id="IPR046769">
    <property type="entry name" value="DOCKER_Lobe_A"/>
</dbReference>
<dbReference type="Gene3D" id="1.25.40.410">
    <property type="match status" value="1"/>
</dbReference>
<dbReference type="InterPro" id="IPR046773">
    <property type="entry name" value="DOCKER_Lobe_C"/>
</dbReference>
<proteinExistence type="inferred from homology"/>
<dbReference type="Pfam" id="PF06920">
    <property type="entry name" value="DHR-2_Lobe_A"/>
    <property type="match status" value="1"/>
</dbReference>
<sequence length="634" mass="73549">MGELSLTMLDYINYIMEDYEYDFKHDYSHYEEIFTKLHHMIVLLTRYNTSEEFLLNIFNTLRLFVHKFRTIIFRNQKSSFCIDFCSELLQKCFETAQTLMNVAASILYYIIKQNYTEMGQFLRCKLAFTVAISKLDQKHYPQSLHLFDTFLSYARENDASITNWELNMRDIMSRLYRIASYSSKISTIKDPELKCEVYRNLSVESNNSLEQQVKWLSKLAIVHQELNNFEEAGLAKVLIAAYIADYLTKSRKDELYYLPQNLSYFKTVAPNIVYDLPLRDDCISEPVSSVTFHDSGYIDIITSAIDEMVKANVFEEAVELLASLFQLHKATGNFKKLAGVGRLLQELAEKATKAIEGNLRMFNNYYRVAFYGSKFGELDNTKYIYKEHPSNRLVDFSARLVAQFSELLGVEVKAIPNKPLSELNLDPQGCYIQVISVEPYQDLERVKSKKEITTFDKQHGVDAYGFEAPYGGPDGGKPSDEVSKQWKKRNIYLIPKFFPALTRRLKVCDERQLPLGPLDCAIDLLDNRIELIKLELQLRPPNTKTLQIVLQGSIMLQVNAGPKAIMHYFLGNPGPWDKKKITLLKDKLLEFIRKCGFALRLNTKLIAEEQRAYQQAMEEHFEMFKSEARQYLDV</sequence>
<evidence type="ECO:0000259" key="3">
    <source>
        <dbReference type="PROSITE" id="PS51651"/>
    </source>
</evidence>
<protein>
    <recommendedName>
        <fullName evidence="3">DOCKER domain-containing protein</fullName>
    </recommendedName>
</protein>
<dbReference type="InterPro" id="IPR043162">
    <property type="entry name" value="DOCK_C_lobe_C"/>
</dbReference>
<dbReference type="PANTHER" id="PTHR23317">
    <property type="entry name" value="DEDICATOR OF CYTOKINESIS DOCK"/>
    <property type="match status" value="1"/>
</dbReference>
<evidence type="ECO:0000256" key="2">
    <source>
        <dbReference type="PROSITE-ProRule" id="PRU00984"/>
    </source>
</evidence>
<dbReference type="InterPro" id="IPR046770">
    <property type="entry name" value="DOCKER_Lobe_B"/>
</dbReference>
<name>A0A6B2KZP6_9EUKA</name>
<accession>A0A6B2KZP6</accession>
<dbReference type="Pfam" id="PF20421">
    <property type="entry name" value="DHR-2_Lobe_C"/>
    <property type="match status" value="1"/>
</dbReference>
<dbReference type="InterPro" id="IPR027357">
    <property type="entry name" value="DOCKER_dom"/>
</dbReference>
<dbReference type="InterPro" id="IPR043161">
    <property type="entry name" value="DOCK_C_lobe_A"/>
</dbReference>
<dbReference type="PROSITE" id="PS51651">
    <property type="entry name" value="DOCKER"/>
    <property type="match status" value="1"/>
</dbReference>
<dbReference type="GO" id="GO:0007264">
    <property type="term" value="P:small GTPase-mediated signal transduction"/>
    <property type="evidence" value="ECO:0007669"/>
    <property type="project" value="InterPro"/>
</dbReference>
<dbReference type="Pfam" id="PF20422">
    <property type="entry name" value="DHR-2_Lobe_B"/>
    <property type="match status" value="1"/>
</dbReference>
<dbReference type="GO" id="GO:0005085">
    <property type="term" value="F:guanyl-nucleotide exchange factor activity"/>
    <property type="evidence" value="ECO:0007669"/>
    <property type="project" value="UniProtKB-KW"/>
</dbReference>
<comment type="similarity">
    <text evidence="2">Belongs to the DOCK family.</text>
</comment>
<evidence type="ECO:0000313" key="4">
    <source>
        <dbReference type="EMBL" id="NDV30169.1"/>
    </source>
</evidence>
<dbReference type="PANTHER" id="PTHR23317:SF76">
    <property type="entry name" value="LD20667P"/>
    <property type="match status" value="1"/>
</dbReference>
<dbReference type="AlphaFoldDB" id="A0A6B2KZP6"/>
<feature type="domain" description="DOCKER" evidence="3">
    <location>
        <begin position="203"/>
        <end position="634"/>
    </location>
</feature>
<dbReference type="CDD" id="cd11684">
    <property type="entry name" value="DHR2_DOCK"/>
    <property type="match status" value="1"/>
</dbReference>
<dbReference type="InterPro" id="IPR026791">
    <property type="entry name" value="DOCK"/>
</dbReference>
<organism evidence="4">
    <name type="scientific">Arcella intermedia</name>
    <dbReference type="NCBI Taxonomy" id="1963864"/>
    <lineage>
        <taxon>Eukaryota</taxon>
        <taxon>Amoebozoa</taxon>
        <taxon>Tubulinea</taxon>
        <taxon>Elardia</taxon>
        <taxon>Arcellinida</taxon>
        <taxon>Sphaerothecina</taxon>
        <taxon>Arcellidae</taxon>
        <taxon>Arcella</taxon>
    </lineage>
</organism>
<keyword evidence="1" id="KW-0344">Guanine-nucleotide releasing factor</keyword>
<dbReference type="Gene3D" id="1.20.58.740">
    <property type="match status" value="1"/>
</dbReference>
<evidence type="ECO:0000256" key="1">
    <source>
        <dbReference type="ARBA" id="ARBA00022658"/>
    </source>
</evidence>